<feature type="signal peptide" evidence="2">
    <location>
        <begin position="1"/>
        <end position="19"/>
    </location>
</feature>
<keyword evidence="2" id="KW-0732">Signal</keyword>
<evidence type="ECO:0000256" key="2">
    <source>
        <dbReference type="SAM" id="SignalP"/>
    </source>
</evidence>
<feature type="chain" id="PRO_5040145292" evidence="2">
    <location>
        <begin position="20"/>
        <end position="210"/>
    </location>
</feature>
<keyword evidence="4" id="KW-1185">Reference proteome</keyword>
<evidence type="ECO:0000313" key="4">
    <source>
        <dbReference type="Proteomes" id="UP000701801"/>
    </source>
</evidence>
<organism evidence="3 4">
    <name type="scientific">Hymenoscyphus albidus</name>
    <dbReference type="NCBI Taxonomy" id="595503"/>
    <lineage>
        <taxon>Eukaryota</taxon>
        <taxon>Fungi</taxon>
        <taxon>Dikarya</taxon>
        <taxon>Ascomycota</taxon>
        <taxon>Pezizomycotina</taxon>
        <taxon>Leotiomycetes</taxon>
        <taxon>Helotiales</taxon>
        <taxon>Helotiaceae</taxon>
        <taxon>Hymenoscyphus</taxon>
    </lineage>
</organism>
<comment type="caution">
    <text evidence="3">The sequence shown here is derived from an EMBL/GenBank/DDBJ whole genome shotgun (WGS) entry which is preliminary data.</text>
</comment>
<reference evidence="3" key="1">
    <citation type="submission" date="2021-07" db="EMBL/GenBank/DDBJ databases">
        <authorList>
            <person name="Durling M."/>
        </authorList>
    </citation>
    <scope>NUCLEOTIDE SEQUENCE</scope>
</reference>
<feature type="region of interest" description="Disordered" evidence="1">
    <location>
        <begin position="178"/>
        <end position="198"/>
    </location>
</feature>
<sequence length="210" mass="22918">MVAVKSLCMLACLTNIITCNPSEVTKTKHPPPRQFITTTYPTFPTTRMDPGSELQTTNVRYGHYTYNPQKGPRNTTIPAFCTTEYFQPPPMEFGPTKTQHVRTTTRTRLLACGGCSLTVLNPFPDDTGLPFTTTVSTMATRTIHRVVCSSESTKPSGSSPPIMCPTDEEIPGCTTTASISDMREPSAGTRPHPPTATTVETRIIRSFPSA</sequence>
<dbReference type="Proteomes" id="UP000701801">
    <property type="component" value="Unassembled WGS sequence"/>
</dbReference>
<name>A0A9N9PY70_9HELO</name>
<evidence type="ECO:0000256" key="1">
    <source>
        <dbReference type="SAM" id="MobiDB-lite"/>
    </source>
</evidence>
<dbReference type="AlphaFoldDB" id="A0A9N9PY70"/>
<feature type="compositionally biased region" description="Low complexity" evidence="1">
    <location>
        <begin position="37"/>
        <end position="46"/>
    </location>
</feature>
<feature type="region of interest" description="Disordered" evidence="1">
    <location>
        <begin position="27"/>
        <end position="54"/>
    </location>
</feature>
<dbReference type="OrthoDB" id="10373508at2759"/>
<gene>
    <name evidence="3" type="ORF">HYALB_00001170</name>
</gene>
<proteinExistence type="predicted"/>
<accession>A0A9N9PY70</accession>
<evidence type="ECO:0000313" key="3">
    <source>
        <dbReference type="EMBL" id="CAG8972480.1"/>
    </source>
</evidence>
<dbReference type="EMBL" id="CAJVRM010000045">
    <property type="protein sequence ID" value="CAG8972480.1"/>
    <property type="molecule type" value="Genomic_DNA"/>
</dbReference>
<protein>
    <submittedName>
        <fullName evidence="3">Uncharacterized protein</fullName>
    </submittedName>
</protein>